<dbReference type="AlphaFoldDB" id="A0A8H7U9S7"/>
<keyword evidence="5" id="KW-0234">DNA repair</keyword>
<dbReference type="GO" id="GO:0051382">
    <property type="term" value="P:kinetochore assembly"/>
    <property type="evidence" value="ECO:0007669"/>
    <property type="project" value="InterPro"/>
</dbReference>
<comment type="similarity">
    <text evidence="2">Belongs to the CENP-X/MHF2 family.</text>
</comment>
<organism evidence="7 8">
    <name type="scientific">Mortierella isabellina</name>
    <name type="common">Filamentous fungus</name>
    <name type="synonym">Umbelopsis isabellina</name>
    <dbReference type="NCBI Taxonomy" id="91625"/>
    <lineage>
        <taxon>Eukaryota</taxon>
        <taxon>Fungi</taxon>
        <taxon>Fungi incertae sedis</taxon>
        <taxon>Mucoromycota</taxon>
        <taxon>Mucoromycotina</taxon>
        <taxon>Umbelopsidomycetes</taxon>
        <taxon>Umbelopsidales</taxon>
        <taxon>Umbelopsidaceae</taxon>
        <taxon>Umbelopsis</taxon>
    </lineage>
</organism>
<sequence length="83" mass="9362">MEEDNVLTFKNETINSVFKTQWKENGTKANKDALVLATELMRIFTVEAVHRAVDEANKDAGGGSQTLQVEHLEKILPQLMLDF</sequence>
<dbReference type="OrthoDB" id="2500381at2759"/>
<dbReference type="PANTHER" id="PTHR28680:SF1">
    <property type="entry name" value="CENTROMERE PROTEIN X"/>
    <property type="match status" value="1"/>
</dbReference>
<dbReference type="GO" id="GO:0003677">
    <property type="term" value="F:DNA binding"/>
    <property type="evidence" value="ECO:0007669"/>
    <property type="project" value="UniProtKB-KW"/>
</dbReference>
<reference evidence="7" key="1">
    <citation type="submission" date="2020-12" db="EMBL/GenBank/DDBJ databases">
        <title>Metabolic potential, ecology and presence of endohyphal bacteria is reflected in genomic diversity of Mucoromycotina.</title>
        <authorList>
            <person name="Muszewska A."/>
            <person name="Okrasinska A."/>
            <person name="Steczkiewicz K."/>
            <person name="Drgas O."/>
            <person name="Orlowska M."/>
            <person name="Perlinska-Lenart U."/>
            <person name="Aleksandrzak-Piekarczyk T."/>
            <person name="Szatraj K."/>
            <person name="Zielenkiewicz U."/>
            <person name="Pilsyk S."/>
            <person name="Malc E."/>
            <person name="Mieczkowski P."/>
            <person name="Kruszewska J.S."/>
            <person name="Biernat P."/>
            <person name="Pawlowska J."/>
        </authorList>
    </citation>
    <scope>NUCLEOTIDE SEQUENCE</scope>
    <source>
        <strain evidence="7">WA0000067209</strain>
    </source>
</reference>
<gene>
    <name evidence="7" type="ORF">INT43_005082</name>
</gene>
<dbReference type="GO" id="GO:0031297">
    <property type="term" value="P:replication fork processing"/>
    <property type="evidence" value="ECO:0007669"/>
    <property type="project" value="TreeGrafter"/>
</dbReference>
<evidence type="ECO:0000313" key="8">
    <source>
        <dbReference type="Proteomes" id="UP000654370"/>
    </source>
</evidence>
<keyword evidence="3" id="KW-0227">DNA damage</keyword>
<dbReference type="GO" id="GO:0071821">
    <property type="term" value="C:FANCM-MHF complex"/>
    <property type="evidence" value="ECO:0007669"/>
    <property type="project" value="TreeGrafter"/>
</dbReference>
<evidence type="ECO:0000256" key="3">
    <source>
        <dbReference type="ARBA" id="ARBA00022763"/>
    </source>
</evidence>
<proteinExistence type="inferred from homology"/>
<evidence type="ECO:0000256" key="2">
    <source>
        <dbReference type="ARBA" id="ARBA00009359"/>
    </source>
</evidence>
<dbReference type="GO" id="GO:0006281">
    <property type="term" value="P:DNA repair"/>
    <property type="evidence" value="ECO:0007669"/>
    <property type="project" value="UniProtKB-KW"/>
</dbReference>
<accession>A0A8H7U9S7</accession>
<evidence type="ECO:0000256" key="1">
    <source>
        <dbReference type="ARBA" id="ARBA00004123"/>
    </source>
</evidence>
<evidence type="ECO:0000256" key="4">
    <source>
        <dbReference type="ARBA" id="ARBA00023125"/>
    </source>
</evidence>
<dbReference type="InterPro" id="IPR018552">
    <property type="entry name" value="CENP-X"/>
</dbReference>
<comment type="subcellular location">
    <subcellularLocation>
        <location evidence="1">Nucleus</location>
    </subcellularLocation>
</comment>
<dbReference type="CDD" id="cd22921">
    <property type="entry name" value="HFD_CENP-X"/>
    <property type="match status" value="1"/>
</dbReference>
<evidence type="ECO:0000256" key="5">
    <source>
        <dbReference type="ARBA" id="ARBA00023204"/>
    </source>
</evidence>
<evidence type="ECO:0008006" key="9">
    <source>
        <dbReference type="Google" id="ProtNLM"/>
    </source>
</evidence>
<dbReference type="PANTHER" id="PTHR28680">
    <property type="entry name" value="CENTROMERE PROTEIN X"/>
    <property type="match status" value="1"/>
</dbReference>
<keyword evidence="4" id="KW-0238">DNA-binding</keyword>
<dbReference type="EMBL" id="JAEPQZ010000014">
    <property type="protein sequence ID" value="KAG2173662.1"/>
    <property type="molecule type" value="Genomic_DNA"/>
</dbReference>
<keyword evidence="6" id="KW-0539">Nucleus</keyword>
<comment type="caution">
    <text evidence="7">The sequence shown here is derived from an EMBL/GenBank/DDBJ whole genome shotgun (WGS) entry which is preliminary data.</text>
</comment>
<dbReference type="Gene3D" id="6.10.130.30">
    <property type="match status" value="1"/>
</dbReference>
<name>A0A8H7U9S7_MORIS</name>
<dbReference type="Pfam" id="PF09415">
    <property type="entry name" value="CENP-X"/>
    <property type="match status" value="1"/>
</dbReference>
<dbReference type="Proteomes" id="UP000654370">
    <property type="component" value="Unassembled WGS sequence"/>
</dbReference>
<protein>
    <recommendedName>
        <fullName evidence="9">Centromere protein X</fullName>
    </recommendedName>
</protein>
<dbReference type="GO" id="GO:0000712">
    <property type="term" value="P:resolution of meiotic recombination intermediates"/>
    <property type="evidence" value="ECO:0007669"/>
    <property type="project" value="TreeGrafter"/>
</dbReference>
<evidence type="ECO:0000313" key="7">
    <source>
        <dbReference type="EMBL" id="KAG2173662.1"/>
    </source>
</evidence>
<evidence type="ECO:0000256" key="6">
    <source>
        <dbReference type="ARBA" id="ARBA00023242"/>
    </source>
</evidence>
<keyword evidence="8" id="KW-1185">Reference proteome</keyword>